<protein>
    <submittedName>
        <fullName evidence="1">Uncharacterized protein</fullName>
    </submittedName>
</protein>
<comment type="caution">
    <text evidence="1">The sequence shown here is derived from an EMBL/GenBank/DDBJ whole genome shotgun (WGS) entry which is preliminary data.</text>
</comment>
<evidence type="ECO:0000313" key="1">
    <source>
        <dbReference type="EMBL" id="GAC08803.1"/>
    </source>
</evidence>
<dbReference type="EMBL" id="BAEM01000009">
    <property type="protein sequence ID" value="GAC08803.1"/>
    <property type="molecule type" value="Genomic_DNA"/>
</dbReference>
<organism evidence="1 2">
    <name type="scientific">Paraglaciecola chathamensis S18K6</name>
    <dbReference type="NCBI Taxonomy" id="1127672"/>
    <lineage>
        <taxon>Bacteria</taxon>
        <taxon>Pseudomonadati</taxon>
        <taxon>Pseudomonadota</taxon>
        <taxon>Gammaproteobacteria</taxon>
        <taxon>Alteromonadales</taxon>
        <taxon>Alteromonadaceae</taxon>
        <taxon>Paraglaciecola</taxon>
    </lineage>
</organism>
<dbReference type="AlphaFoldDB" id="A0AAV3UUF5"/>
<evidence type="ECO:0000313" key="2">
    <source>
        <dbReference type="Proteomes" id="UP000006320"/>
    </source>
</evidence>
<proteinExistence type="predicted"/>
<dbReference type="Proteomes" id="UP000006320">
    <property type="component" value="Unassembled WGS sequence"/>
</dbReference>
<sequence length="38" mass="4392">MLNNILANERKKTDDGREYTTRITKCIHCLKNDAQGLN</sequence>
<name>A0AAV3UUF5_9ALTE</name>
<gene>
    <name evidence="1" type="ORF">GCHA_0840</name>
</gene>
<reference evidence="1 2" key="1">
    <citation type="journal article" date="2017" name="Antonie Van Leeuwenhoek">
        <title>Rhizobium rhizosphaerae sp. nov., a novel species isolated from rice rhizosphere.</title>
        <authorList>
            <person name="Zhao J.J."/>
            <person name="Zhang J."/>
            <person name="Zhang R.J."/>
            <person name="Zhang C.W."/>
            <person name="Yin H.Q."/>
            <person name="Zhang X.X."/>
        </authorList>
    </citation>
    <scope>NUCLEOTIDE SEQUENCE [LARGE SCALE GENOMIC DNA]</scope>
    <source>
        <strain evidence="1 2">S18K6</strain>
    </source>
</reference>
<accession>A0AAV3UUF5</accession>